<dbReference type="SMART" id="SM00271">
    <property type="entry name" value="DnaJ"/>
    <property type="match status" value="1"/>
</dbReference>
<organism evidence="4 5">
    <name type="scientific">Venturia effusa</name>
    <dbReference type="NCBI Taxonomy" id="50376"/>
    <lineage>
        <taxon>Eukaryota</taxon>
        <taxon>Fungi</taxon>
        <taxon>Dikarya</taxon>
        <taxon>Ascomycota</taxon>
        <taxon>Pezizomycotina</taxon>
        <taxon>Dothideomycetes</taxon>
        <taxon>Pleosporomycetidae</taxon>
        <taxon>Venturiales</taxon>
        <taxon>Venturiaceae</taxon>
        <taxon>Venturia</taxon>
    </lineage>
</organism>
<dbReference type="SUPFAM" id="SSF46565">
    <property type="entry name" value="Chaperone J-domain"/>
    <property type="match status" value="1"/>
</dbReference>
<evidence type="ECO:0000256" key="2">
    <source>
        <dbReference type="SAM" id="MobiDB-lite"/>
    </source>
</evidence>
<name>A0A517KZ26_9PEZI</name>
<evidence type="ECO:0000256" key="1">
    <source>
        <dbReference type="ARBA" id="ARBA00023186"/>
    </source>
</evidence>
<feature type="region of interest" description="Disordered" evidence="2">
    <location>
        <begin position="95"/>
        <end position="195"/>
    </location>
</feature>
<feature type="domain" description="J" evidence="3">
    <location>
        <begin position="15"/>
        <end position="81"/>
    </location>
</feature>
<dbReference type="PANTHER" id="PTHR44145">
    <property type="entry name" value="DNAJ HOMOLOG SUBFAMILY A MEMBER 3, MITOCHONDRIAL"/>
    <property type="match status" value="1"/>
</dbReference>
<dbReference type="Pfam" id="PF00226">
    <property type="entry name" value="DnaJ"/>
    <property type="match status" value="1"/>
</dbReference>
<feature type="region of interest" description="Disordered" evidence="2">
    <location>
        <begin position="38"/>
        <end position="57"/>
    </location>
</feature>
<dbReference type="CDD" id="cd06257">
    <property type="entry name" value="DnaJ"/>
    <property type="match status" value="1"/>
</dbReference>
<dbReference type="InterPro" id="IPR036869">
    <property type="entry name" value="J_dom_sf"/>
</dbReference>
<evidence type="ECO:0000313" key="4">
    <source>
        <dbReference type="EMBL" id="QDS68632.1"/>
    </source>
</evidence>
<proteinExistence type="predicted"/>
<feature type="compositionally biased region" description="Basic and acidic residues" evidence="2">
    <location>
        <begin position="97"/>
        <end position="176"/>
    </location>
</feature>
<dbReference type="PRINTS" id="PR00625">
    <property type="entry name" value="JDOMAIN"/>
</dbReference>
<dbReference type="EMBL" id="CP042186">
    <property type="protein sequence ID" value="QDS68632.1"/>
    <property type="molecule type" value="Genomic_DNA"/>
</dbReference>
<sequence length="259" mass="31020">MDETIPEPEPPKEPDYYTDLGLQQTATFAEIKRAHHSLAKKHHPDKQAPGKCNDAHEFRRTREAYEVLRDSSKRLMYDKHYPQLRDQWVQYRAWQETQHRREERRRQAEEARRLAEEKQAAKELAEQEAKAAEEREARRKAEAERHAREKELKERLAEERSREAARKARERQEQTARARLHLQKQMEAERRSEEAMQRARLEREIAAEERLKTIRIEEKQDAVRQNWTSMREAAEHRQAEPKQPVTQHHAADCVHPRLA</sequence>
<dbReference type="InterPro" id="IPR001623">
    <property type="entry name" value="DnaJ_domain"/>
</dbReference>
<feature type="compositionally biased region" description="Basic and acidic residues" evidence="2">
    <location>
        <begin position="45"/>
        <end position="57"/>
    </location>
</feature>
<dbReference type="InterPro" id="IPR051938">
    <property type="entry name" value="Apopto_cytoskel_mod"/>
</dbReference>
<gene>
    <name evidence="4" type="ORF">FKW77_001564</name>
</gene>
<protein>
    <recommendedName>
        <fullName evidence="3">J domain-containing protein</fullName>
    </recommendedName>
</protein>
<feature type="compositionally biased region" description="Basic and acidic residues" evidence="2">
    <location>
        <begin position="184"/>
        <end position="195"/>
    </location>
</feature>
<dbReference type="Gene3D" id="1.10.287.110">
    <property type="entry name" value="DnaJ domain"/>
    <property type="match status" value="1"/>
</dbReference>
<keyword evidence="5" id="KW-1185">Reference proteome</keyword>
<reference evidence="4 5" key="1">
    <citation type="submission" date="2019-07" db="EMBL/GenBank/DDBJ databases">
        <title>Finished genome of Venturia effusa.</title>
        <authorList>
            <person name="Young C.A."/>
            <person name="Cox M.P."/>
            <person name="Ganley A.R.D."/>
            <person name="David W.J."/>
        </authorList>
    </citation>
    <scope>NUCLEOTIDE SEQUENCE [LARGE SCALE GENOMIC DNA]</scope>
    <source>
        <strain evidence="5">albino</strain>
    </source>
</reference>
<feature type="compositionally biased region" description="Basic and acidic residues" evidence="2">
    <location>
        <begin position="249"/>
        <end position="259"/>
    </location>
</feature>
<evidence type="ECO:0000313" key="5">
    <source>
        <dbReference type="Proteomes" id="UP000316270"/>
    </source>
</evidence>
<keyword evidence="1" id="KW-0143">Chaperone</keyword>
<dbReference type="PANTHER" id="PTHR44145:SF3">
    <property type="entry name" value="DNAJ HOMOLOG SUBFAMILY A MEMBER 3, MITOCHONDRIAL"/>
    <property type="match status" value="1"/>
</dbReference>
<dbReference type="STRING" id="50376.A0A517KZ26"/>
<dbReference type="PROSITE" id="PS50076">
    <property type="entry name" value="DNAJ_2"/>
    <property type="match status" value="1"/>
</dbReference>
<accession>A0A517KZ26</accession>
<dbReference type="OrthoDB" id="10250354at2759"/>
<evidence type="ECO:0000259" key="3">
    <source>
        <dbReference type="PROSITE" id="PS50076"/>
    </source>
</evidence>
<feature type="region of interest" description="Disordered" evidence="2">
    <location>
        <begin position="226"/>
        <end position="259"/>
    </location>
</feature>
<dbReference type="AlphaFoldDB" id="A0A517KZ26"/>
<dbReference type="Proteomes" id="UP000316270">
    <property type="component" value="Chromosome 2"/>
</dbReference>